<organism evidence="1 2">
    <name type="scientific">Trichonephila clavata</name>
    <name type="common">Joro spider</name>
    <name type="synonym">Nephila clavata</name>
    <dbReference type="NCBI Taxonomy" id="2740835"/>
    <lineage>
        <taxon>Eukaryota</taxon>
        <taxon>Metazoa</taxon>
        <taxon>Ecdysozoa</taxon>
        <taxon>Arthropoda</taxon>
        <taxon>Chelicerata</taxon>
        <taxon>Arachnida</taxon>
        <taxon>Araneae</taxon>
        <taxon>Araneomorphae</taxon>
        <taxon>Entelegynae</taxon>
        <taxon>Araneoidea</taxon>
        <taxon>Nephilidae</taxon>
        <taxon>Trichonephila</taxon>
    </lineage>
</organism>
<accession>A0A8X6GA35</accession>
<keyword evidence="2" id="KW-1185">Reference proteome</keyword>
<proteinExistence type="predicted"/>
<reference evidence="1" key="1">
    <citation type="submission" date="2020-07" db="EMBL/GenBank/DDBJ databases">
        <title>Multicomponent nature underlies the extraordinary mechanical properties of spider dragline silk.</title>
        <authorList>
            <person name="Kono N."/>
            <person name="Nakamura H."/>
            <person name="Mori M."/>
            <person name="Yoshida Y."/>
            <person name="Ohtoshi R."/>
            <person name="Malay A.D."/>
            <person name="Moran D.A.P."/>
            <person name="Tomita M."/>
            <person name="Numata K."/>
            <person name="Arakawa K."/>
        </authorList>
    </citation>
    <scope>NUCLEOTIDE SEQUENCE</scope>
</reference>
<comment type="caution">
    <text evidence="1">The sequence shown here is derived from an EMBL/GenBank/DDBJ whole genome shotgun (WGS) entry which is preliminary data.</text>
</comment>
<protein>
    <submittedName>
        <fullName evidence="1">Uncharacterized protein</fullName>
    </submittedName>
</protein>
<sequence>MRSAELAAVLIHLQEKFIVSSWIREIRLETKSFSKCGEESIQGKSSCTTPPFSKKSCNDLAEGEDALKSTRSFLVLLSTV</sequence>
<evidence type="ECO:0000313" key="1">
    <source>
        <dbReference type="EMBL" id="GFQ97694.1"/>
    </source>
</evidence>
<gene>
    <name evidence="1" type="ORF">TNCT_432291</name>
</gene>
<dbReference type="AlphaFoldDB" id="A0A8X6GA35"/>
<dbReference type="Proteomes" id="UP000887116">
    <property type="component" value="Unassembled WGS sequence"/>
</dbReference>
<evidence type="ECO:0000313" key="2">
    <source>
        <dbReference type="Proteomes" id="UP000887116"/>
    </source>
</evidence>
<dbReference type="EMBL" id="BMAO01014867">
    <property type="protein sequence ID" value="GFQ97694.1"/>
    <property type="molecule type" value="Genomic_DNA"/>
</dbReference>
<name>A0A8X6GA35_TRICU</name>